<name>A0A7W0ARI8_STRPO</name>
<gene>
    <name evidence="1" type="ORF">H1B29_07500</name>
</gene>
<reference evidence="1 2" key="1">
    <citation type="submission" date="2020-07" db="EMBL/GenBank/DDBJ databases">
        <title>Molecular and genomic characterization of Streptococcus porcinus isolated from diseased swine in Brazil.</title>
        <authorList>
            <person name="Moreno L.Z."/>
            <person name="Matajira C.E.C."/>
            <person name="Poor A.P."/>
            <person name="Dutra M.C."/>
            <person name="Moreno A.M."/>
        </authorList>
    </citation>
    <scope>NUCLEOTIDE SEQUENCE [LARGE SCALE GENOMIC DNA]</scope>
    <source>
        <strain evidence="1 2">SP0816-2</strain>
    </source>
</reference>
<evidence type="ECO:0000313" key="2">
    <source>
        <dbReference type="Proteomes" id="UP000524462"/>
    </source>
</evidence>
<proteinExistence type="predicted"/>
<comment type="caution">
    <text evidence="1">The sequence shown here is derived from an EMBL/GenBank/DDBJ whole genome shotgun (WGS) entry which is preliminary data.</text>
</comment>
<dbReference type="GeneID" id="78827942"/>
<dbReference type="EMBL" id="JACEGE010000021">
    <property type="protein sequence ID" value="MBA2796321.1"/>
    <property type="molecule type" value="Genomic_DNA"/>
</dbReference>
<dbReference type="Proteomes" id="UP000524462">
    <property type="component" value="Unassembled WGS sequence"/>
</dbReference>
<protein>
    <submittedName>
        <fullName evidence="1">Uncharacterized protein</fullName>
    </submittedName>
</protein>
<evidence type="ECO:0000313" key="1">
    <source>
        <dbReference type="EMBL" id="MBA2796321.1"/>
    </source>
</evidence>
<sequence length="62" mass="7325">MTFDINKEELTIMGVKFDNYDDFNAVWYAVGSSMIENYQPTVQEIEHFKAYITNKRKELKLG</sequence>
<dbReference type="RefSeq" id="WP_000141834.1">
    <property type="nucleotide sequence ID" value="NZ_JACEGE010000021.1"/>
</dbReference>
<dbReference type="AlphaFoldDB" id="A0A7W0ARI8"/>
<accession>A0A7W0ARI8</accession>
<organism evidence="1 2">
    <name type="scientific">Streptococcus porcinus</name>
    <dbReference type="NCBI Taxonomy" id="1340"/>
    <lineage>
        <taxon>Bacteria</taxon>
        <taxon>Bacillati</taxon>
        <taxon>Bacillota</taxon>
        <taxon>Bacilli</taxon>
        <taxon>Lactobacillales</taxon>
        <taxon>Streptococcaceae</taxon>
        <taxon>Streptococcus</taxon>
    </lineage>
</organism>